<evidence type="ECO:0000313" key="3">
    <source>
        <dbReference type="Proteomes" id="UP000289455"/>
    </source>
</evidence>
<reference evidence="2 3" key="1">
    <citation type="submission" date="2019-01" db="EMBL/GenBank/DDBJ databases">
        <title>Cytophagaceae bacterium strain CAR-16.</title>
        <authorList>
            <person name="Chen W.-M."/>
        </authorList>
    </citation>
    <scope>NUCLEOTIDE SEQUENCE [LARGE SCALE GENOMIC DNA]</scope>
    <source>
        <strain evidence="2 3">CAR-16</strain>
    </source>
</reference>
<accession>A0A4Q1BY98</accession>
<keyword evidence="3" id="KW-1185">Reference proteome</keyword>
<comment type="caution">
    <text evidence="2">The sequence shown here is derived from an EMBL/GenBank/DDBJ whole genome shotgun (WGS) entry which is preliminary data.</text>
</comment>
<feature type="transmembrane region" description="Helical" evidence="1">
    <location>
        <begin position="12"/>
        <end position="30"/>
    </location>
</feature>
<keyword evidence="1" id="KW-1133">Transmembrane helix</keyword>
<keyword evidence="1" id="KW-0812">Transmembrane</keyword>
<keyword evidence="1" id="KW-0472">Membrane</keyword>
<protein>
    <recommendedName>
        <fullName evidence="4">Lycopene cyclase</fullName>
    </recommendedName>
</protein>
<proteinExistence type="predicted"/>
<evidence type="ECO:0000256" key="1">
    <source>
        <dbReference type="SAM" id="Phobius"/>
    </source>
</evidence>
<name>A0A4Q1BY98_9BACT</name>
<gene>
    <name evidence="2" type="ORF">ESB04_10540</name>
</gene>
<dbReference type="Proteomes" id="UP000289455">
    <property type="component" value="Unassembled WGS sequence"/>
</dbReference>
<dbReference type="AlphaFoldDB" id="A0A4Q1BY98"/>
<organism evidence="2 3">
    <name type="scientific">Aquirufa rosea</name>
    <dbReference type="NCBI Taxonomy" id="2509241"/>
    <lineage>
        <taxon>Bacteria</taxon>
        <taxon>Pseudomonadati</taxon>
        <taxon>Bacteroidota</taxon>
        <taxon>Cytophagia</taxon>
        <taxon>Cytophagales</taxon>
        <taxon>Flectobacillaceae</taxon>
        <taxon>Aquirufa</taxon>
    </lineage>
</organism>
<dbReference type="Pfam" id="PF05834">
    <property type="entry name" value="Lycopene_cycl"/>
    <property type="match status" value="1"/>
</dbReference>
<evidence type="ECO:0000313" key="2">
    <source>
        <dbReference type="EMBL" id="RXK47667.1"/>
    </source>
</evidence>
<evidence type="ECO:0008006" key="4">
    <source>
        <dbReference type="Google" id="ProtNLM"/>
    </source>
</evidence>
<dbReference type="EMBL" id="SDHY01000006">
    <property type="protein sequence ID" value="RXK47667.1"/>
    <property type="molecule type" value="Genomic_DNA"/>
</dbReference>
<dbReference type="OrthoDB" id="24355at2"/>
<dbReference type="RefSeq" id="WP_129027707.1">
    <property type="nucleotide sequence ID" value="NZ_SDHY01000006.1"/>
</dbReference>
<sequence length="392" mass="45645">MSLLAPSDTSYRYIFAGGGMSALSLVYYLSQSKRAQEPMLIINPSLEKAQDKTWCYWSDQAEEFDGIAQKTWKKLWFHGSQGNSIALDIQPFQYVKIRSADWFPYIRKHLSLFPNIHFLEAEVIQICPEKKGIKVISTQGDFWANDKVFDSYSTFPCEIQNPQHIKQHFLGWEVESHFPIFKADAAHLFDFRVAHGSECEFMYQLPISSKKSLFEYTFFSAEVREAKFYREKIKSYLQAYYGLGDEDYQIKEEEKGIIPMCLDNRPRQSLADKIIRIGTSGGFIKASTGYSFLRTQRITKALVKELEKESSNQSILPSNSFKNWLDRVFLQVLLEKSIPGSKVFEALFMRNKGSKMLRFLDEKTSIWEDLILMTTVPRMPFIRAVYHLFLRK</sequence>